<name>A0AAW2L512_SESRA</name>
<proteinExistence type="predicted"/>
<dbReference type="PANTHER" id="PTHR33116:SF86">
    <property type="entry name" value="REVERSE TRANSCRIPTASE DOMAIN-CONTAINING PROTEIN"/>
    <property type="match status" value="1"/>
</dbReference>
<evidence type="ECO:0000313" key="1">
    <source>
        <dbReference type="EMBL" id="KAL0313492.1"/>
    </source>
</evidence>
<dbReference type="EMBL" id="JACGWJ010000026">
    <property type="protein sequence ID" value="KAL0313492.1"/>
    <property type="molecule type" value="Genomic_DNA"/>
</dbReference>
<protein>
    <submittedName>
        <fullName evidence="1">Mitochondrial protein</fullName>
    </submittedName>
</protein>
<sequence length="211" mass="23400">MAMSRQGSQVSHLFADDTLVFCQASHEALQSVGRILGEFEVASGLMVNLKKSSVAFSRNVPKNRKNDLASVLGIRLRFEEGPLVILAKLCASKQEGGLGFRKLGLFNPAMLAKQIWRIITNPDSLLSRMLKQKYYPNSEVLLATVGPGSSITWRSILAARELFLAGMRWHIGIGQGVCIWKDKWIPRPLSFQVVTTPNTLGEDAKVEELFD</sequence>
<accession>A0AAW2L512</accession>
<comment type="caution">
    <text evidence="1">The sequence shown here is derived from an EMBL/GenBank/DDBJ whole genome shotgun (WGS) entry which is preliminary data.</text>
</comment>
<reference evidence="1" key="1">
    <citation type="submission" date="2020-06" db="EMBL/GenBank/DDBJ databases">
        <authorList>
            <person name="Li T."/>
            <person name="Hu X."/>
            <person name="Zhang T."/>
            <person name="Song X."/>
            <person name="Zhang H."/>
            <person name="Dai N."/>
            <person name="Sheng W."/>
            <person name="Hou X."/>
            <person name="Wei L."/>
        </authorList>
    </citation>
    <scope>NUCLEOTIDE SEQUENCE</scope>
    <source>
        <strain evidence="1">G02</strain>
        <tissue evidence="1">Leaf</tissue>
    </source>
</reference>
<dbReference type="PANTHER" id="PTHR33116">
    <property type="entry name" value="REVERSE TRANSCRIPTASE ZINC-BINDING DOMAIN-CONTAINING PROTEIN-RELATED-RELATED"/>
    <property type="match status" value="1"/>
</dbReference>
<organism evidence="1">
    <name type="scientific">Sesamum radiatum</name>
    <name type="common">Black benniseed</name>
    <dbReference type="NCBI Taxonomy" id="300843"/>
    <lineage>
        <taxon>Eukaryota</taxon>
        <taxon>Viridiplantae</taxon>
        <taxon>Streptophyta</taxon>
        <taxon>Embryophyta</taxon>
        <taxon>Tracheophyta</taxon>
        <taxon>Spermatophyta</taxon>
        <taxon>Magnoliopsida</taxon>
        <taxon>eudicotyledons</taxon>
        <taxon>Gunneridae</taxon>
        <taxon>Pentapetalae</taxon>
        <taxon>asterids</taxon>
        <taxon>lamiids</taxon>
        <taxon>Lamiales</taxon>
        <taxon>Pedaliaceae</taxon>
        <taxon>Sesamum</taxon>
    </lineage>
</organism>
<gene>
    <name evidence="1" type="ORF">Sradi_5748500</name>
</gene>
<dbReference type="AlphaFoldDB" id="A0AAW2L512"/>
<reference evidence="1" key="2">
    <citation type="journal article" date="2024" name="Plant">
        <title>Genomic evolution and insights into agronomic trait innovations of Sesamum species.</title>
        <authorList>
            <person name="Miao H."/>
            <person name="Wang L."/>
            <person name="Qu L."/>
            <person name="Liu H."/>
            <person name="Sun Y."/>
            <person name="Le M."/>
            <person name="Wang Q."/>
            <person name="Wei S."/>
            <person name="Zheng Y."/>
            <person name="Lin W."/>
            <person name="Duan Y."/>
            <person name="Cao H."/>
            <person name="Xiong S."/>
            <person name="Wang X."/>
            <person name="Wei L."/>
            <person name="Li C."/>
            <person name="Ma Q."/>
            <person name="Ju M."/>
            <person name="Zhao R."/>
            <person name="Li G."/>
            <person name="Mu C."/>
            <person name="Tian Q."/>
            <person name="Mei H."/>
            <person name="Zhang T."/>
            <person name="Gao T."/>
            <person name="Zhang H."/>
        </authorList>
    </citation>
    <scope>NUCLEOTIDE SEQUENCE</scope>
    <source>
        <strain evidence="1">G02</strain>
    </source>
</reference>